<dbReference type="STRING" id="391037.Sare_2039"/>
<evidence type="ECO:0000313" key="3">
    <source>
        <dbReference type="EMBL" id="ABV97909.1"/>
    </source>
</evidence>
<dbReference type="AlphaFoldDB" id="A8LZP6"/>
<proteinExistence type="predicted"/>
<name>A8LZP6_SALAI</name>
<dbReference type="InterPro" id="IPR000192">
    <property type="entry name" value="Aminotrans_V_dom"/>
</dbReference>
<accession>A8LZP6</accession>
<protein>
    <submittedName>
        <fullName evidence="3">Aminotransferase class V</fullName>
    </submittedName>
</protein>
<dbReference type="Gene3D" id="3.40.640.10">
    <property type="entry name" value="Type I PLP-dependent aspartate aminotransferase-like (Major domain)"/>
    <property type="match status" value="1"/>
</dbReference>
<dbReference type="InterPro" id="IPR015422">
    <property type="entry name" value="PyrdxlP-dep_Trfase_small"/>
</dbReference>
<dbReference type="InterPro" id="IPR015421">
    <property type="entry name" value="PyrdxlP-dep_Trfase_major"/>
</dbReference>
<dbReference type="Gene3D" id="3.90.1150.10">
    <property type="entry name" value="Aspartate Aminotransferase, domain 1"/>
    <property type="match status" value="1"/>
</dbReference>
<gene>
    <name evidence="3" type="ordered locus">Sare_2039</name>
</gene>
<reference evidence="3" key="1">
    <citation type="submission" date="2007-10" db="EMBL/GenBank/DDBJ databases">
        <title>Complete sequence of Salinispora arenicola CNS-205.</title>
        <authorList>
            <consortium name="US DOE Joint Genome Institute"/>
            <person name="Copeland A."/>
            <person name="Lucas S."/>
            <person name="Lapidus A."/>
            <person name="Barry K."/>
            <person name="Glavina del Rio T."/>
            <person name="Dalin E."/>
            <person name="Tice H."/>
            <person name="Pitluck S."/>
            <person name="Foster B."/>
            <person name="Schmutz J."/>
            <person name="Larimer F."/>
            <person name="Land M."/>
            <person name="Hauser L."/>
            <person name="Kyrpides N."/>
            <person name="Ivanova N."/>
            <person name="Jensen P.R."/>
            <person name="Moore B.S."/>
            <person name="Penn K."/>
            <person name="Jenkins C."/>
            <person name="Udwary D."/>
            <person name="Xiang L."/>
            <person name="Gontang E."/>
            <person name="Richardson P."/>
        </authorList>
    </citation>
    <scope>NUCLEOTIDE SEQUENCE [LARGE SCALE GENOMIC DNA]</scope>
    <source>
        <strain evidence="3">CNS-205</strain>
    </source>
</reference>
<dbReference type="KEGG" id="saq:Sare_2039"/>
<dbReference type="SUPFAM" id="SSF53383">
    <property type="entry name" value="PLP-dependent transferases"/>
    <property type="match status" value="1"/>
</dbReference>
<dbReference type="eggNOG" id="COG0520">
    <property type="taxonomic scope" value="Bacteria"/>
</dbReference>
<organism evidence="3">
    <name type="scientific">Salinispora arenicola (strain CNS-205)</name>
    <dbReference type="NCBI Taxonomy" id="391037"/>
    <lineage>
        <taxon>Bacteria</taxon>
        <taxon>Bacillati</taxon>
        <taxon>Actinomycetota</taxon>
        <taxon>Actinomycetes</taxon>
        <taxon>Micromonosporales</taxon>
        <taxon>Micromonosporaceae</taxon>
        <taxon>Salinispora</taxon>
    </lineage>
</organism>
<dbReference type="InterPro" id="IPR015424">
    <property type="entry name" value="PyrdxlP-dep_Trfase"/>
</dbReference>
<sequence>MSARTACVASGPAVGYEGITVSHTVDSPGSATVPASVPPSPLRTASWSRIRELFALDPTTVHLNTGTVGAMPYEVLDTVDRVTRQWTGGLLDVYRPAMFTEYRAFIGTTFGVDEDEIVICHNATEGVARVIHGLDLRASDEVVTTTHECYSVLSNFNLLRNRHGIVVRTVTPPSGHDLRAEEIVDLVESAITPRTKVLSFAAITLFTGTMFPVRQLCELAHRYGLTTVIDGALIPGMFDVNLRDYGADFITCSGSKFQCGPLGTGLIYVRNKVVPESNPLPLPTFWPLISTWYPMMGTPPPRTTNEVASYNMGDYLQSAGSANLARGAALTRAFELWDDIGRDRIERYVMELAEYARGRLIEAFGEEAMYSPGADPRLRSPLIAFNPFRRAEDAWNIKKFVTFVKRLETEHRIWTRWTEFDVPGSPHQHYAARITTHLFNTRGEIDHSVRTMVRLAEEMS</sequence>
<dbReference type="EMBL" id="CP000850">
    <property type="protein sequence ID" value="ABV97909.1"/>
    <property type="molecule type" value="Genomic_DNA"/>
</dbReference>
<dbReference type="GO" id="GO:0008483">
    <property type="term" value="F:transaminase activity"/>
    <property type="evidence" value="ECO:0007669"/>
    <property type="project" value="UniProtKB-KW"/>
</dbReference>
<dbReference type="PANTHER" id="PTHR43092:SF6">
    <property type="entry name" value="BLR1280 PROTEIN"/>
    <property type="match status" value="1"/>
</dbReference>
<feature type="domain" description="Aminotransferase class V" evidence="2">
    <location>
        <begin position="99"/>
        <end position="372"/>
    </location>
</feature>
<dbReference type="Pfam" id="PF00266">
    <property type="entry name" value="Aminotran_5"/>
    <property type="match status" value="1"/>
</dbReference>
<dbReference type="PANTHER" id="PTHR43092">
    <property type="entry name" value="L-CYSTEINE DESULFHYDRASE"/>
    <property type="match status" value="1"/>
</dbReference>
<evidence type="ECO:0000256" key="1">
    <source>
        <dbReference type="ARBA" id="ARBA00022898"/>
    </source>
</evidence>
<evidence type="ECO:0000259" key="2">
    <source>
        <dbReference type="Pfam" id="PF00266"/>
    </source>
</evidence>
<keyword evidence="3" id="KW-0032">Aminotransferase</keyword>
<keyword evidence="3" id="KW-0808">Transferase</keyword>
<dbReference type="HOGENOM" id="CLU_003433_2_1_11"/>
<keyword evidence="1" id="KW-0663">Pyridoxal phosphate</keyword>